<evidence type="ECO:0000313" key="3">
    <source>
        <dbReference type="EMBL" id="KAK7260753.1"/>
    </source>
</evidence>
<dbReference type="Proteomes" id="UP001372338">
    <property type="component" value="Unassembled WGS sequence"/>
</dbReference>
<evidence type="ECO:0000313" key="4">
    <source>
        <dbReference type="Proteomes" id="UP001372338"/>
    </source>
</evidence>
<name>A0AAN9HYE8_CROPI</name>
<gene>
    <name evidence="3" type="ORF">RIF29_27050</name>
</gene>
<comment type="caution">
    <text evidence="3">The sequence shown here is derived from an EMBL/GenBank/DDBJ whole genome shotgun (WGS) entry which is preliminary data.</text>
</comment>
<accession>A0AAN9HYE8</accession>
<dbReference type="PANTHER" id="PTHR33492">
    <property type="entry name" value="OSJNBA0043A12.37 PROTEIN-RELATED"/>
    <property type="match status" value="1"/>
</dbReference>
<dbReference type="InterPro" id="IPR044822">
    <property type="entry name" value="Myb_DNA-bind_4"/>
</dbReference>
<reference evidence="3 4" key="1">
    <citation type="submission" date="2024-01" db="EMBL/GenBank/DDBJ databases">
        <title>The genomes of 5 underutilized Papilionoideae crops provide insights into root nodulation and disease resistanc.</title>
        <authorList>
            <person name="Yuan L."/>
        </authorList>
    </citation>
    <scope>NUCLEOTIDE SEQUENCE [LARGE SCALE GENOMIC DNA]</scope>
    <source>
        <strain evidence="3">ZHUSHIDOU_FW_LH</strain>
        <tissue evidence="3">Leaf</tissue>
    </source>
</reference>
<organism evidence="3 4">
    <name type="scientific">Crotalaria pallida</name>
    <name type="common">Smooth rattlebox</name>
    <name type="synonym">Crotalaria striata</name>
    <dbReference type="NCBI Taxonomy" id="3830"/>
    <lineage>
        <taxon>Eukaryota</taxon>
        <taxon>Viridiplantae</taxon>
        <taxon>Streptophyta</taxon>
        <taxon>Embryophyta</taxon>
        <taxon>Tracheophyta</taxon>
        <taxon>Spermatophyta</taxon>
        <taxon>Magnoliopsida</taxon>
        <taxon>eudicotyledons</taxon>
        <taxon>Gunneridae</taxon>
        <taxon>Pentapetalae</taxon>
        <taxon>rosids</taxon>
        <taxon>fabids</taxon>
        <taxon>Fabales</taxon>
        <taxon>Fabaceae</taxon>
        <taxon>Papilionoideae</taxon>
        <taxon>50 kb inversion clade</taxon>
        <taxon>genistoids sensu lato</taxon>
        <taxon>core genistoids</taxon>
        <taxon>Crotalarieae</taxon>
        <taxon>Crotalaria</taxon>
    </lineage>
</organism>
<protein>
    <recommendedName>
        <fullName evidence="2">Myb-like domain-containing protein</fullName>
    </recommendedName>
</protein>
<dbReference type="EMBL" id="JAYWIO010000005">
    <property type="protein sequence ID" value="KAK7260753.1"/>
    <property type="molecule type" value="Genomic_DNA"/>
</dbReference>
<evidence type="ECO:0000256" key="1">
    <source>
        <dbReference type="SAM" id="MobiDB-lite"/>
    </source>
</evidence>
<feature type="domain" description="Myb-like" evidence="2">
    <location>
        <begin position="87"/>
        <end position="143"/>
    </location>
</feature>
<dbReference type="AlphaFoldDB" id="A0AAN9HYE8"/>
<dbReference type="PANTHER" id="PTHR33492:SF4">
    <property type="entry name" value="OS02G0174300 PROTEIN"/>
    <property type="match status" value="1"/>
</dbReference>
<sequence length="401" mass="46024">MSKKFDINVFFCAPRTVKEGDGEGRAMGTVEEVDGDADEEEEMEGAVDRVGFTRRGESEDRSRSLRLKMKENSDGTRRTRFQAAPDWSLTESLILVNEIAAVEADCSKALSSYQQWNIIAGNCAALDVGRNLGQCRRKWDSLLSEYNKIRGWESKHARGGGASYWSLKSERVKKHGLPENFDCELFKAIDELVKAREERGEVELQSDPESGNEALDVTVEIGSKRKRRGSKSERYRDEKPRKYLSEEQDERGSHEQRRKENHEEKEEPEKYNLEVEYLKDFLEEKSKLIKCRSERRPKNPAKVELHENHDIERPKQSSEVKKRISKGENEEMMALKLQELAVKIQAIGTESVGYDAASSGSQNVEEQHTEFTRRQGDKLIESLGNFVDTLKQLCDHLRECK</sequence>
<dbReference type="Gene3D" id="1.10.10.60">
    <property type="entry name" value="Homeodomain-like"/>
    <property type="match status" value="1"/>
</dbReference>
<dbReference type="InterPro" id="IPR001005">
    <property type="entry name" value="SANT/Myb"/>
</dbReference>
<proteinExistence type="predicted"/>
<dbReference type="PROSITE" id="PS50090">
    <property type="entry name" value="MYB_LIKE"/>
    <property type="match status" value="1"/>
</dbReference>
<keyword evidence="4" id="KW-1185">Reference proteome</keyword>
<feature type="region of interest" description="Disordered" evidence="1">
    <location>
        <begin position="200"/>
        <end position="271"/>
    </location>
</feature>
<evidence type="ECO:0000259" key="2">
    <source>
        <dbReference type="PROSITE" id="PS50090"/>
    </source>
</evidence>
<dbReference type="Pfam" id="PF13837">
    <property type="entry name" value="Myb_DNA-bind_4"/>
    <property type="match status" value="1"/>
</dbReference>
<feature type="compositionally biased region" description="Basic and acidic residues" evidence="1">
    <location>
        <begin position="230"/>
        <end position="271"/>
    </location>
</feature>